<dbReference type="PROSITE" id="PS00107">
    <property type="entry name" value="PROTEIN_KINASE_ATP"/>
    <property type="match status" value="1"/>
</dbReference>
<dbReference type="GO" id="GO:0005737">
    <property type="term" value="C:cytoplasm"/>
    <property type="evidence" value="ECO:0007669"/>
    <property type="project" value="TreeGrafter"/>
</dbReference>
<dbReference type="GO" id="GO:0004709">
    <property type="term" value="F:MAP kinase kinase kinase activity"/>
    <property type="evidence" value="ECO:0007669"/>
    <property type="project" value="UniProtKB-EC"/>
</dbReference>
<evidence type="ECO:0000256" key="4">
    <source>
        <dbReference type="ARBA" id="ARBA00022741"/>
    </source>
</evidence>
<dbReference type="InterPro" id="IPR011009">
    <property type="entry name" value="Kinase-like_dom_sf"/>
</dbReference>
<dbReference type="InterPro" id="IPR000719">
    <property type="entry name" value="Prot_kinase_dom"/>
</dbReference>
<evidence type="ECO:0000313" key="12">
    <source>
        <dbReference type="EMBL" id="KAF7141786.1"/>
    </source>
</evidence>
<dbReference type="PROSITE" id="PS50011">
    <property type="entry name" value="PROTEIN_KINASE_DOM"/>
    <property type="match status" value="1"/>
</dbReference>
<dbReference type="EC" id="2.7.11.25" evidence="2"/>
<dbReference type="InterPro" id="IPR050538">
    <property type="entry name" value="MAP_kinase_kinase_kinase"/>
</dbReference>
<comment type="caution">
    <text evidence="12">The sequence shown here is derived from an EMBL/GenBank/DDBJ whole genome shotgun (WGS) entry which is preliminary data.</text>
</comment>
<dbReference type="SUPFAM" id="SSF56112">
    <property type="entry name" value="Protein kinase-like (PK-like)"/>
    <property type="match status" value="1"/>
</dbReference>
<comment type="similarity">
    <text evidence="1">Belongs to the protein kinase superfamily. STE Ser/Thr protein kinase family. MAP kinase kinase kinase subfamily.</text>
</comment>
<feature type="compositionally biased region" description="Polar residues" evidence="10">
    <location>
        <begin position="92"/>
        <end position="101"/>
    </location>
</feature>
<dbReference type="Pfam" id="PF00069">
    <property type="entry name" value="Pkinase"/>
    <property type="match status" value="2"/>
</dbReference>
<evidence type="ECO:0000256" key="9">
    <source>
        <dbReference type="PROSITE-ProRule" id="PRU10141"/>
    </source>
</evidence>
<keyword evidence="5" id="KW-0418">Kinase</keyword>
<keyword evidence="3" id="KW-0808">Transferase</keyword>
<evidence type="ECO:0000256" key="5">
    <source>
        <dbReference type="ARBA" id="ARBA00022777"/>
    </source>
</evidence>
<comment type="catalytic activity">
    <reaction evidence="8">
        <text>L-seryl-[protein] + ATP = O-phospho-L-seryl-[protein] + ADP + H(+)</text>
        <dbReference type="Rhea" id="RHEA:17989"/>
        <dbReference type="Rhea" id="RHEA-COMP:9863"/>
        <dbReference type="Rhea" id="RHEA-COMP:11604"/>
        <dbReference type="ChEBI" id="CHEBI:15378"/>
        <dbReference type="ChEBI" id="CHEBI:29999"/>
        <dbReference type="ChEBI" id="CHEBI:30616"/>
        <dbReference type="ChEBI" id="CHEBI:83421"/>
        <dbReference type="ChEBI" id="CHEBI:456216"/>
        <dbReference type="EC" id="2.7.11.25"/>
    </reaction>
</comment>
<dbReference type="Proteomes" id="UP000626092">
    <property type="component" value="Unassembled WGS sequence"/>
</dbReference>
<name>A0A834GV96_RHOSS</name>
<evidence type="ECO:0000256" key="3">
    <source>
        <dbReference type="ARBA" id="ARBA00022679"/>
    </source>
</evidence>
<dbReference type="GO" id="GO:0005524">
    <property type="term" value="F:ATP binding"/>
    <property type="evidence" value="ECO:0007669"/>
    <property type="project" value="UniProtKB-UniRule"/>
</dbReference>
<feature type="compositionally biased region" description="Low complexity" evidence="10">
    <location>
        <begin position="9"/>
        <end position="25"/>
    </location>
</feature>
<keyword evidence="6 9" id="KW-0067">ATP-binding</keyword>
<evidence type="ECO:0000256" key="1">
    <source>
        <dbReference type="ARBA" id="ARBA00006529"/>
    </source>
</evidence>
<dbReference type="SMART" id="SM00220">
    <property type="entry name" value="S_TKc"/>
    <property type="match status" value="1"/>
</dbReference>
<feature type="region of interest" description="Disordered" evidence="10">
    <location>
        <begin position="258"/>
        <end position="294"/>
    </location>
</feature>
<feature type="compositionally biased region" description="Low complexity" evidence="10">
    <location>
        <begin position="102"/>
        <end position="115"/>
    </location>
</feature>
<evidence type="ECO:0000256" key="8">
    <source>
        <dbReference type="ARBA" id="ARBA00048329"/>
    </source>
</evidence>
<evidence type="ECO:0000256" key="10">
    <source>
        <dbReference type="SAM" id="MobiDB-lite"/>
    </source>
</evidence>
<sequence length="773" mass="85170">MPSLKGLFSSSSPSSSASSPCDSPPLGSELGSKKRLTRQRRLRYHTGVDLTVLTEKSRSLPVSPDSGPRSLPNLSHWSVLAVPQPLPLPESTAASLKQNDQSNLKLSSTSGSSLSHQIIRKTTENAATNSSKTPTYRRRGFRQLLNVESVPYSLRLNAPPKSAPTTGFSSPALSPQRFSTVDLSHALVNPLEFRGSPSPQGPLSIKLACSPPQMFSTQVFSARLPCTPDHSPVHSPKFNSAFQDSRNASGLAFHSHHKSLPESSMGLREGSSHANLHPLPLPPGGPKPSHSTTNGYVMEKPDVSLVKGQWTKGKLIGRGTYGSVYEAVNRETGALCAMKEVDVIGDDPKSAECIRQLEQEIKVLQNLKHSNIVQYYGCEVVEDRFCIYLEFVHPGSINKYVRDHYGAVTESVVRNFTRHILSGLAYLHSTKTVHRDIKGANLLVDSYGVVKLADFGLAKHKFASWLYDTTFAMPFSLAMNIFASYTIKVLAFFDKYAPHKTSSKWDLSPAPFPPRMTGGTTYANSCSWQVKTLFLQHSADAIDGLTQLTGAAIDLSLKGSPYWMAPEVLQAAMRKDSNPHLAYAVDIWSVGCTVIEMLDGKPPWSEFTPVQAMFNVLNKSPTIPETLSSEGKEFLQLCFQRNPADRPSAASLLDHPFLQSSHVMDHSPRDKMKNMNGSVPTSPGAGIRQLPRNGYVLKLPQNLILNVPKKEYHLVTLLVLHWKRFLVYFHQSSTANHILLANLQMLPTVCNLQPGKFHRKPTEGKSNTYNLWS</sequence>
<dbReference type="OrthoDB" id="266718at2759"/>
<feature type="domain" description="Protein kinase" evidence="11">
    <location>
        <begin position="310"/>
        <end position="658"/>
    </location>
</feature>
<dbReference type="PANTHER" id="PTHR48016">
    <property type="entry name" value="MAP KINASE KINASE KINASE SSK2-RELATED-RELATED"/>
    <property type="match status" value="1"/>
</dbReference>
<evidence type="ECO:0000313" key="13">
    <source>
        <dbReference type="Proteomes" id="UP000626092"/>
    </source>
</evidence>
<dbReference type="Gene3D" id="1.10.510.10">
    <property type="entry name" value="Transferase(Phosphotransferase) domain 1"/>
    <property type="match status" value="2"/>
</dbReference>
<evidence type="ECO:0000256" key="2">
    <source>
        <dbReference type="ARBA" id="ARBA00012406"/>
    </source>
</evidence>
<dbReference type="EMBL" id="WJXA01000006">
    <property type="protein sequence ID" value="KAF7141786.1"/>
    <property type="molecule type" value="Genomic_DNA"/>
</dbReference>
<keyword evidence="4 9" id="KW-0547">Nucleotide-binding</keyword>
<evidence type="ECO:0000256" key="7">
    <source>
        <dbReference type="ARBA" id="ARBA00047559"/>
    </source>
</evidence>
<protein>
    <recommendedName>
        <fullName evidence="2">mitogen-activated protein kinase kinase kinase</fullName>
        <ecNumber evidence="2">2.7.11.25</ecNumber>
    </recommendedName>
</protein>
<evidence type="ECO:0000256" key="6">
    <source>
        <dbReference type="ARBA" id="ARBA00022840"/>
    </source>
</evidence>
<keyword evidence="13" id="KW-1185">Reference proteome</keyword>
<reference evidence="12" key="1">
    <citation type="submission" date="2019-11" db="EMBL/GenBank/DDBJ databases">
        <authorList>
            <person name="Liu Y."/>
            <person name="Hou J."/>
            <person name="Li T.-Q."/>
            <person name="Guan C.-H."/>
            <person name="Wu X."/>
            <person name="Wu H.-Z."/>
            <person name="Ling F."/>
            <person name="Zhang R."/>
            <person name="Shi X.-G."/>
            <person name="Ren J.-P."/>
            <person name="Chen E.-F."/>
            <person name="Sun J.-M."/>
        </authorList>
    </citation>
    <scope>NUCLEOTIDE SEQUENCE</scope>
    <source>
        <strain evidence="12">Adult_tree_wgs_1</strain>
        <tissue evidence="12">Leaves</tissue>
    </source>
</reference>
<organism evidence="12 13">
    <name type="scientific">Rhododendron simsii</name>
    <name type="common">Sims's rhododendron</name>
    <dbReference type="NCBI Taxonomy" id="118357"/>
    <lineage>
        <taxon>Eukaryota</taxon>
        <taxon>Viridiplantae</taxon>
        <taxon>Streptophyta</taxon>
        <taxon>Embryophyta</taxon>
        <taxon>Tracheophyta</taxon>
        <taxon>Spermatophyta</taxon>
        <taxon>Magnoliopsida</taxon>
        <taxon>eudicotyledons</taxon>
        <taxon>Gunneridae</taxon>
        <taxon>Pentapetalae</taxon>
        <taxon>asterids</taxon>
        <taxon>Ericales</taxon>
        <taxon>Ericaceae</taxon>
        <taxon>Ericoideae</taxon>
        <taxon>Rhodoreae</taxon>
        <taxon>Rhododendron</taxon>
    </lineage>
</organism>
<dbReference type="PANTHER" id="PTHR48016:SF12">
    <property type="entry name" value="PROTEIN KINASE DOMAIN-CONTAINING PROTEIN"/>
    <property type="match status" value="1"/>
</dbReference>
<feature type="compositionally biased region" description="Polar residues" evidence="10">
    <location>
        <begin position="124"/>
        <end position="134"/>
    </location>
</feature>
<feature type="binding site" evidence="9">
    <location>
        <position position="339"/>
    </location>
    <ligand>
        <name>ATP</name>
        <dbReference type="ChEBI" id="CHEBI:30616"/>
    </ligand>
</feature>
<gene>
    <name evidence="12" type="ORF">RHSIM_Rhsim06G0042300</name>
</gene>
<feature type="region of interest" description="Disordered" evidence="10">
    <location>
        <begin position="90"/>
        <end position="134"/>
    </location>
</feature>
<proteinExistence type="inferred from homology"/>
<feature type="region of interest" description="Disordered" evidence="10">
    <location>
        <begin position="1"/>
        <end position="39"/>
    </location>
</feature>
<accession>A0A834GV96</accession>
<dbReference type="InterPro" id="IPR017441">
    <property type="entry name" value="Protein_kinase_ATP_BS"/>
</dbReference>
<dbReference type="AlphaFoldDB" id="A0A834GV96"/>
<evidence type="ECO:0000259" key="11">
    <source>
        <dbReference type="PROSITE" id="PS50011"/>
    </source>
</evidence>
<comment type="catalytic activity">
    <reaction evidence="7">
        <text>L-threonyl-[protein] + ATP = O-phospho-L-threonyl-[protein] + ADP + H(+)</text>
        <dbReference type="Rhea" id="RHEA:46608"/>
        <dbReference type="Rhea" id="RHEA-COMP:11060"/>
        <dbReference type="Rhea" id="RHEA-COMP:11605"/>
        <dbReference type="ChEBI" id="CHEBI:15378"/>
        <dbReference type="ChEBI" id="CHEBI:30013"/>
        <dbReference type="ChEBI" id="CHEBI:30616"/>
        <dbReference type="ChEBI" id="CHEBI:61977"/>
        <dbReference type="ChEBI" id="CHEBI:456216"/>
        <dbReference type="EC" id="2.7.11.25"/>
    </reaction>
</comment>